<evidence type="ECO:0000256" key="3">
    <source>
        <dbReference type="ARBA" id="ARBA00023125"/>
    </source>
</evidence>
<evidence type="ECO:0000256" key="1">
    <source>
        <dbReference type="ARBA" id="ARBA00009437"/>
    </source>
</evidence>
<dbReference type="SUPFAM" id="SSF46785">
    <property type="entry name" value="Winged helix' DNA-binding domain"/>
    <property type="match status" value="1"/>
</dbReference>
<accession>A0A420EH54</accession>
<dbReference type="Pfam" id="PF03466">
    <property type="entry name" value="LysR_substrate"/>
    <property type="match status" value="1"/>
</dbReference>
<keyword evidence="3" id="KW-0238">DNA-binding</keyword>
<dbReference type="GO" id="GO:0003700">
    <property type="term" value="F:DNA-binding transcription factor activity"/>
    <property type="evidence" value="ECO:0007669"/>
    <property type="project" value="InterPro"/>
</dbReference>
<evidence type="ECO:0000313" key="6">
    <source>
        <dbReference type="EMBL" id="RKF19998.1"/>
    </source>
</evidence>
<evidence type="ECO:0000256" key="2">
    <source>
        <dbReference type="ARBA" id="ARBA00023015"/>
    </source>
</evidence>
<comment type="similarity">
    <text evidence="1">Belongs to the LysR transcriptional regulatory family.</text>
</comment>
<evidence type="ECO:0000259" key="5">
    <source>
        <dbReference type="PROSITE" id="PS50931"/>
    </source>
</evidence>
<dbReference type="Proteomes" id="UP000286482">
    <property type="component" value="Unassembled WGS sequence"/>
</dbReference>
<evidence type="ECO:0000313" key="7">
    <source>
        <dbReference type="Proteomes" id="UP000286482"/>
    </source>
</evidence>
<sequence length="303" mass="33540">MEWDGLSLDWNKTKAFLQCAETGSFSAAAKTLNSSQATLSRQVASFEKELGISLFSRSVHGLELTSSGLQLYKHAHQMGESAYAFSLAASGQSESLVGTVVISVCELDAIYRMPPIISKLRLAEPGITLEIVVSNLTSDLKRREADIAIRSFRPSQGQLVARKLGEEEIGLYASTQYALDYNLELNNKAPLDALQIIAFDQSKIIEEQLLVKNIKVNSDNFKTITANQAMQIQLCKRGLGLVYLAQDMAAQEPELQAVFCDSGSLICLPIWIVCHEDMQHNAKIKRVFNFIANELSHYFTGQE</sequence>
<dbReference type="PROSITE" id="PS50931">
    <property type="entry name" value="HTH_LYSR"/>
    <property type="match status" value="1"/>
</dbReference>
<proteinExistence type="inferred from homology"/>
<feature type="domain" description="HTH lysR-type" evidence="5">
    <location>
        <begin position="8"/>
        <end position="65"/>
    </location>
</feature>
<dbReference type="Pfam" id="PF00126">
    <property type="entry name" value="HTH_1"/>
    <property type="match status" value="1"/>
</dbReference>
<name>A0A420EH54_9ALTE</name>
<comment type="caution">
    <text evidence="6">The sequence shown here is derived from an EMBL/GenBank/DDBJ whole genome shotgun (WGS) entry which is preliminary data.</text>
</comment>
<dbReference type="PANTHER" id="PTHR30537:SF3">
    <property type="entry name" value="TRANSCRIPTIONAL REGULATORY PROTEIN"/>
    <property type="match status" value="1"/>
</dbReference>
<dbReference type="InterPro" id="IPR058163">
    <property type="entry name" value="LysR-type_TF_proteobact-type"/>
</dbReference>
<reference evidence="6 7" key="1">
    <citation type="submission" date="2018-09" db="EMBL/GenBank/DDBJ databases">
        <authorList>
            <person name="Wang Z."/>
        </authorList>
    </citation>
    <scope>NUCLEOTIDE SEQUENCE [LARGE SCALE GENOMIC DNA]</scope>
    <source>
        <strain evidence="6 7">ALS 81</strain>
    </source>
</reference>
<organism evidence="6 7">
    <name type="scientific">Alginatibacterium sediminis</name>
    <dbReference type="NCBI Taxonomy" id="2164068"/>
    <lineage>
        <taxon>Bacteria</taxon>
        <taxon>Pseudomonadati</taxon>
        <taxon>Pseudomonadota</taxon>
        <taxon>Gammaproteobacteria</taxon>
        <taxon>Alteromonadales</taxon>
        <taxon>Alteromonadaceae</taxon>
        <taxon>Alginatibacterium</taxon>
    </lineage>
</organism>
<dbReference type="PANTHER" id="PTHR30537">
    <property type="entry name" value="HTH-TYPE TRANSCRIPTIONAL REGULATOR"/>
    <property type="match status" value="1"/>
</dbReference>
<dbReference type="Gene3D" id="3.40.190.290">
    <property type="match status" value="1"/>
</dbReference>
<dbReference type="SUPFAM" id="SSF53850">
    <property type="entry name" value="Periplasmic binding protein-like II"/>
    <property type="match status" value="1"/>
</dbReference>
<keyword evidence="4" id="KW-0804">Transcription</keyword>
<keyword evidence="7" id="KW-1185">Reference proteome</keyword>
<dbReference type="EMBL" id="RAQO01000004">
    <property type="protein sequence ID" value="RKF19998.1"/>
    <property type="molecule type" value="Genomic_DNA"/>
</dbReference>
<dbReference type="OrthoDB" id="570111at2"/>
<dbReference type="GO" id="GO:0043565">
    <property type="term" value="F:sequence-specific DNA binding"/>
    <property type="evidence" value="ECO:0007669"/>
    <property type="project" value="TreeGrafter"/>
</dbReference>
<dbReference type="InterPro" id="IPR036390">
    <property type="entry name" value="WH_DNA-bd_sf"/>
</dbReference>
<dbReference type="PRINTS" id="PR00039">
    <property type="entry name" value="HTHLYSR"/>
</dbReference>
<dbReference type="GO" id="GO:0006351">
    <property type="term" value="P:DNA-templated transcription"/>
    <property type="evidence" value="ECO:0007669"/>
    <property type="project" value="TreeGrafter"/>
</dbReference>
<evidence type="ECO:0000256" key="4">
    <source>
        <dbReference type="ARBA" id="ARBA00023163"/>
    </source>
</evidence>
<dbReference type="AlphaFoldDB" id="A0A420EH54"/>
<gene>
    <name evidence="6" type="ORF">DBZ36_05975</name>
</gene>
<keyword evidence="2" id="KW-0805">Transcription regulation</keyword>
<dbReference type="Gene3D" id="1.10.10.10">
    <property type="entry name" value="Winged helix-like DNA-binding domain superfamily/Winged helix DNA-binding domain"/>
    <property type="match status" value="1"/>
</dbReference>
<dbReference type="InterPro" id="IPR000847">
    <property type="entry name" value="LysR_HTH_N"/>
</dbReference>
<dbReference type="InterPro" id="IPR005119">
    <property type="entry name" value="LysR_subst-bd"/>
</dbReference>
<dbReference type="InterPro" id="IPR036388">
    <property type="entry name" value="WH-like_DNA-bd_sf"/>
</dbReference>
<dbReference type="CDD" id="cd05466">
    <property type="entry name" value="PBP2_LTTR_substrate"/>
    <property type="match status" value="1"/>
</dbReference>
<protein>
    <submittedName>
        <fullName evidence="6">LysR family transcriptional regulator</fullName>
    </submittedName>
</protein>